<dbReference type="EMBL" id="JANPWB010000001">
    <property type="protein sequence ID" value="KAJ1213455.1"/>
    <property type="molecule type" value="Genomic_DNA"/>
</dbReference>
<gene>
    <name evidence="1" type="ORF">NDU88_001092</name>
</gene>
<accession>A0AAV7WHE8</accession>
<reference evidence="1" key="1">
    <citation type="journal article" date="2022" name="bioRxiv">
        <title>Sequencing and chromosome-scale assembly of the giantPleurodeles waltlgenome.</title>
        <authorList>
            <person name="Brown T."/>
            <person name="Elewa A."/>
            <person name="Iarovenko S."/>
            <person name="Subramanian E."/>
            <person name="Araus A.J."/>
            <person name="Petzold A."/>
            <person name="Susuki M."/>
            <person name="Suzuki K.-i.T."/>
            <person name="Hayashi T."/>
            <person name="Toyoda A."/>
            <person name="Oliveira C."/>
            <person name="Osipova E."/>
            <person name="Leigh N.D."/>
            <person name="Simon A."/>
            <person name="Yun M.H."/>
        </authorList>
    </citation>
    <scope>NUCLEOTIDE SEQUENCE</scope>
    <source>
        <strain evidence="1">20211129_DDA</strain>
        <tissue evidence="1">Liver</tissue>
    </source>
</reference>
<dbReference type="Gene3D" id="1.10.287.3160">
    <property type="match status" value="1"/>
</dbReference>
<keyword evidence="2" id="KW-1185">Reference proteome</keyword>
<proteinExistence type="predicted"/>
<dbReference type="Proteomes" id="UP001066276">
    <property type="component" value="Chromosome 1_1"/>
</dbReference>
<dbReference type="AlphaFoldDB" id="A0AAV7WHE8"/>
<protein>
    <submittedName>
        <fullName evidence="1">Uncharacterized protein</fullName>
    </submittedName>
</protein>
<evidence type="ECO:0000313" key="2">
    <source>
        <dbReference type="Proteomes" id="UP001066276"/>
    </source>
</evidence>
<sequence>MGFPVNATLRGTVLPQFKKLPGVALPIDHFAMNVLLNEWKDPNCIASSSFVGKLYPLEEIEDKLSENVHLDSFVASLVSTLSMAEENILKDVVDKNINSSVKKAYADAHLALCAGLPGTYVEQSSITDFKNLHNTMQVGGL</sequence>
<evidence type="ECO:0000313" key="1">
    <source>
        <dbReference type="EMBL" id="KAJ1213455.1"/>
    </source>
</evidence>
<name>A0AAV7WHE8_PLEWA</name>
<organism evidence="1 2">
    <name type="scientific">Pleurodeles waltl</name>
    <name type="common">Iberian ribbed newt</name>
    <dbReference type="NCBI Taxonomy" id="8319"/>
    <lineage>
        <taxon>Eukaryota</taxon>
        <taxon>Metazoa</taxon>
        <taxon>Chordata</taxon>
        <taxon>Craniata</taxon>
        <taxon>Vertebrata</taxon>
        <taxon>Euteleostomi</taxon>
        <taxon>Amphibia</taxon>
        <taxon>Batrachia</taxon>
        <taxon>Caudata</taxon>
        <taxon>Salamandroidea</taxon>
        <taxon>Salamandridae</taxon>
        <taxon>Pleurodelinae</taxon>
        <taxon>Pleurodeles</taxon>
    </lineage>
</organism>
<comment type="caution">
    <text evidence="1">The sequence shown here is derived from an EMBL/GenBank/DDBJ whole genome shotgun (WGS) entry which is preliminary data.</text>
</comment>